<feature type="region of interest" description="Disordered" evidence="1">
    <location>
        <begin position="1"/>
        <end position="20"/>
    </location>
</feature>
<dbReference type="EMBL" id="CAXHTA020000010">
    <property type="protein sequence ID" value="CAL5224206.1"/>
    <property type="molecule type" value="Genomic_DNA"/>
</dbReference>
<dbReference type="Proteomes" id="UP001497392">
    <property type="component" value="Unassembled WGS sequence"/>
</dbReference>
<reference evidence="2 3" key="1">
    <citation type="submission" date="2024-06" db="EMBL/GenBank/DDBJ databases">
        <authorList>
            <person name="Kraege A."/>
            <person name="Thomma B."/>
        </authorList>
    </citation>
    <scope>NUCLEOTIDE SEQUENCE [LARGE SCALE GENOMIC DNA]</scope>
</reference>
<name>A0ABP1FWF6_9CHLO</name>
<sequence>MGLLPRWLGPVEPGQKGESDTDVARLAKLRERALDQEASWLTINSDLVVVGESNRIELVYLREAVTEREADLIGDVLGSLHDQGIAEGGTVAEDPETSFPRADGSRPQVVEVGNVAAGVNQEGIVRTALERRHASYKHAVDEGLNKVLLWRADVRHGSFARAEGPMPAGGDLLIHALKLQLETTSRACALFDSAALWHSTEECALSGPGQAARIGVHLYCNKDVLAIADEDGRALLRASGY</sequence>
<evidence type="ECO:0000313" key="2">
    <source>
        <dbReference type="EMBL" id="CAL5224206.1"/>
    </source>
</evidence>
<keyword evidence="3" id="KW-1185">Reference proteome</keyword>
<evidence type="ECO:0000313" key="3">
    <source>
        <dbReference type="Proteomes" id="UP001497392"/>
    </source>
</evidence>
<organism evidence="2 3">
    <name type="scientific">Coccomyxa viridis</name>
    <dbReference type="NCBI Taxonomy" id="1274662"/>
    <lineage>
        <taxon>Eukaryota</taxon>
        <taxon>Viridiplantae</taxon>
        <taxon>Chlorophyta</taxon>
        <taxon>core chlorophytes</taxon>
        <taxon>Trebouxiophyceae</taxon>
        <taxon>Trebouxiophyceae incertae sedis</taxon>
        <taxon>Coccomyxaceae</taxon>
        <taxon>Coccomyxa</taxon>
    </lineage>
</organism>
<protein>
    <submittedName>
        <fullName evidence="2">G6850 protein</fullName>
    </submittedName>
</protein>
<gene>
    <name evidence="2" type="primary">g6850</name>
    <name evidence="2" type="ORF">VP750_LOCUS5865</name>
</gene>
<accession>A0ABP1FWF6</accession>
<evidence type="ECO:0000256" key="1">
    <source>
        <dbReference type="SAM" id="MobiDB-lite"/>
    </source>
</evidence>
<proteinExistence type="predicted"/>
<comment type="caution">
    <text evidence="2">The sequence shown here is derived from an EMBL/GenBank/DDBJ whole genome shotgun (WGS) entry which is preliminary data.</text>
</comment>